<accession>A0A6P0UNR9</accession>
<sequence length="110" mass="12437">MKKLILVVLIAVLGTANTFASVPVETPAQKLRSEIIKLLDAPRINLEKEETIANIEFTLNSKNEIVVLSVESDNSQVERYVKNELNYQKVNGGIESRKKLFKLQLKIMKP</sequence>
<gene>
    <name evidence="2" type="ORF">GWK08_11870</name>
</gene>
<evidence type="ECO:0000256" key="1">
    <source>
        <dbReference type="SAM" id="SignalP"/>
    </source>
</evidence>
<dbReference type="AlphaFoldDB" id="A0A6P0UNR9"/>
<reference evidence="2 3" key="1">
    <citation type="submission" date="2020-01" db="EMBL/GenBank/DDBJ databases">
        <title>Leptobacterium flavescens.</title>
        <authorList>
            <person name="Wang G."/>
        </authorList>
    </citation>
    <scope>NUCLEOTIDE SEQUENCE [LARGE SCALE GENOMIC DNA]</scope>
    <source>
        <strain evidence="2 3">KCTC 22160</strain>
    </source>
</reference>
<comment type="caution">
    <text evidence="2">The sequence shown here is derived from an EMBL/GenBank/DDBJ whole genome shotgun (WGS) entry which is preliminary data.</text>
</comment>
<dbReference type="EMBL" id="JAABOO010000002">
    <property type="protein sequence ID" value="NER14142.1"/>
    <property type="molecule type" value="Genomic_DNA"/>
</dbReference>
<name>A0A6P0UNR9_9FLAO</name>
<evidence type="ECO:0000313" key="2">
    <source>
        <dbReference type="EMBL" id="NER14142.1"/>
    </source>
</evidence>
<protein>
    <submittedName>
        <fullName evidence="2">Uncharacterized protein</fullName>
    </submittedName>
</protein>
<keyword evidence="3" id="KW-1185">Reference proteome</keyword>
<proteinExistence type="predicted"/>
<feature type="chain" id="PRO_5026704050" evidence="1">
    <location>
        <begin position="21"/>
        <end position="110"/>
    </location>
</feature>
<dbReference type="Proteomes" id="UP000468581">
    <property type="component" value="Unassembled WGS sequence"/>
</dbReference>
<organism evidence="2 3">
    <name type="scientific">Leptobacterium flavescens</name>
    <dbReference type="NCBI Taxonomy" id="472055"/>
    <lineage>
        <taxon>Bacteria</taxon>
        <taxon>Pseudomonadati</taxon>
        <taxon>Bacteroidota</taxon>
        <taxon>Flavobacteriia</taxon>
        <taxon>Flavobacteriales</taxon>
        <taxon>Flavobacteriaceae</taxon>
        <taxon>Leptobacterium</taxon>
    </lineage>
</organism>
<keyword evidence="1" id="KW-0732">Signal</keyword>
<feature type="signal peptide" evidence="1">
    <location>
        <begin position="1"/>
        <end position="20"/>
    </location>
</feature>
<dbReference type="RefSeq" id="WP_163607404.1">
    <property type="nucleotide sequence ID" value="NZ_JAABOO010000002.1"/>
</dbReference>
<evidence type="ECO:0000313" key="3">
    <source>
        <dbReference type="Proteomes" id="UP000468581"/>
    </source>
</evidence>